<dbReference type="Pfam" id="PF01434">
    <property type="entry name" value="Peptidase_M41"/>
    <property type="match status" value="1"/>
</dbReference>
<evidence type="ECO:0000256" key="1">
    <source>
        <dbReference type="ARBA" id="ARBA00004370"/>
    </source>
</evidence>
<keyword evidence="4 14" id="KW-0812">Transmembrane</keyword>
<dbReference type="InterPro" id="IPR000642">
    <property type="entry name" value="Peptidase_M41"/>
</dbReference>
<evidence type="ECO:0000259" key="16">
    <source>
        <dbReference type="SMART" id="SM00382"/>
    </source>
</evidence>
<dbReference type="InterPro" id="IPR005936">
    <property type="entry name" value="FtsH"/>
</dbReference>
<evidence type="ECO:0000256" key="2">
    <source>
        <dbReference type="ARBA" id="ARBA00010044"/>
    </source>
</evidence>
<dbReference type="FunFam" id="3.40.50.300:FF:000001">
    <property type="entry name" value="ATP-dependent zinc metalloprotease FtsH"/>
    <property type="match status" value="1"/>
</dbReference>
<gene>
    <name evidence="14 17" type="primary">ftsH</name>
    <name evidence="17" type="ORF">HYS17_05480</name>
</gene>
<comment type="similarity">
    <text evidence="2 14">In the C-terminal section; belongs to the peptidase M41 family.</text>
</comment>
<evidence type="ECO:0000256" key="12">
    <source>
        <dbReference type="ARBA" id="ARBA00023136"/>
    </source>
</evidence>
<dbReference type="PANTHER" id="PTHR23076:SF113">
    <property type="entry name" value="ATP-DEPENDENT ZINC METALLOPROTEASE FTSH 1, CHLOROPLASTIC-RELATED"/>
    <property type="match status" value="1"/>
</dbReference>
<keyword evidence="6 14" id="KW-0547">Nucleotide-binding</keyword>
<dbReference type="Pfam" id="PF00004">
    <property type="entry name" value="AAA"/>
    <property type="match status" value="1"/>
</dbReference>
<comment type="subunit">
    <text evidence="14">Homohexamer.</text>
</comment>
<comment type="similarity">
    <text evidence="15">Belongs to the AAA ATPase family.</text>
</comment>
<dbReference type="CDD" id="cd19501">
    <property type="entry name" value="RecA-like_FtsH"/>
    <property type="match status" value="1"/>
</dbReference>
<evidence type="ECO:0000256" key="14">
    <source>
        <dbReference type="HAMAP-Rule" id="MF_01458"/>
    </source>
</evidence>
<evidence type="ECO:0000256" key="4">
    <source>
        <dbReference type="ARBA" id="ARBA00022692"/>
    </source>
</evidence>
<reference evidence="17 18" key="1">
    <citation type="submission" date="2020-07" db="EMBL/GenBank/DDBJ databases">
        <title>Huge and variable diversity of episymbiotic CPR bacteria and DPANN archaea in groundwater ecosystems.</title>
        <authorList>
            <person name="He C.Y."/>
            <person name="Keren R."/>
            <person name="Whittaker M."/>
            <person name="Farag I.F."/>
            <person name="Doudna J."/>
            <person name="Cate J.H.D."/>
            <person name="Banfield J.F."/>
        </authorList>
    </citation>
    <scope>NUCLEOTIDE SEQUENCE [LARGE SCALE GENOMIC DNA]</scope>
    <source>
        <strain evidence="17">NC_groundwater_70_Ag_B-0.1um_54_66</strain>
    </source>
</reference>
<evidence type="ECO:0000256" key="15">
    <source>
        <dbReference type="RuleBase" id="RU003651"/>
    </source>
</evidence>
<keyword evidence="8 14" id="KW-0862">Zinc</keyword>
<evidence type="ECO:0000313" key="17">
    <source>
        <dbReference type="EMBL" id="QQG37213.1"/>
    </source>
</evidence>
<dbReference type="Proteomes" id="UP000595362">
    <property type="component" value="Chromosome"/>
</dbReference>
<evidence type="ECO:0000256" key="9">
    <source>
        <dbReference type="ARBA" id="ARBA00022840"/>
    </source>
</evidence>
<feature type="binding site" evidence="14">
    <location>
        <position position="529"/>
    </location>
    <ligand>
        <name>Zn(2+)</name>
        <dbReference type="ChEBI" id="CHEBI:29105"/>
        <note>catalytic</note>
    </ligand>
</feature>
<comment type="caution">
    <text evidence="14">Lacks conserved residue(s) required for the propagation of feature annotation.</text>
</comment>
<dbReference type="GO" id="GO:0004222">
    <property type="term" value="F:metalloendopeptidase activity"/>
    <property type="evidence" value="ECO:0007669"/>
    <property type="project" value="InterPro"/>
</dbReference>
<dbReference type="PROSITE" id="PS00674">
    <property type="entry name" value="AAA"/>
    <property type="match status" value="1"/>
</dbReference>
<dbReference type="EC" id="3.4.24.-" evidence="14"/>
<proteinExistence type="inferred from homology"/>
<comment type="similarity">
    <text evidence="13 14">In the central section; belongs to the AAA ATPase family.</text>
</comment>
<evidence type="ECO:0000256" key="3">
    <source>
        <dbReference type="ARBA" id="ARBA00022670"/>
    </source>
</evidence>
<dbReference type="GO" id="GO:0008270">
    <property type="term" value="F:zinc ion binding"/>
    <property type="evidence" value="ECO:0007669"/>
    <property type="project" value="UniProtKB-UniRule"/>
</dbReference>
<dbReference type="AlphaFoldDB" id="A0A7T5R451"/>
<feature type="active site" evidence="14">
    <location>
        <position position="452"/>
    </location>
</feature>
<comment type="cofactor">
    <cofactor evidence="14">
        <name>Zn(2+)</name>
        <dbReference type="ChEBI" id="CHEBI:29105"/>
    </cofactor>
    <text evidence="14">Binds 1 zinc ion per subunit.</text>
</comment>
<keyword evidence="14" id="KW-1003">Cell membrane</keyword>
<keyword evidence="10 14" id="KW-1133">Transmembrane helix</keyword>
<dbReference type="EMBL" id="CP066681">
    <property type="protein sequence ID" value="QQG37213.1"/>
    <property type="molecule type" value="Genomic_DNA"/>
</dbReference>
<dbReference type="InterPro" id="IPR003959">
    <property type="entry name" value="ATPase_AAA_core"/>
</dbReference>
<dbReference type="GO" id="GO:0016887">
    <property type="term" value="F:ATP hydrolysis activity"/>
    <property type="evidence" value="ECO:0007669"/>
    <property type="project" value="UniProtKB-UniRule"/>
</dbReference>
<dbReference type="InterPro" id="IPR003593">
    <property type="entry name" value="AAA+_ATPase"/>
</dbReference>
<dbReference type="PANTHER" id="PTHR23076">
    <property type="entry name" value="METALLOPROTEASE M41 FTSH"/>
    <property type="match status" value="1"/>
</dbReference>
<dbReference type="Gene3D" id="1.20.58.760">
    <property type="entry name" value="Peptidase M41"/>
    <property type="match status" value="1"/>
</dbReference>
<dbReference type="InterPro" id="IPR037219">
    <property type="entry name" value="Peptidase_M41-like"/>
</dbReference>
<feature type="transmembrane region" description="Helical" evidence="14">
    <location>
        <begin position="25"/>
        <end position="43"/>
    </location>
</feature>
<accession>A0A7T5R451</accession>
<dbReference type="InterPro" id="IPR041569">
    <property type="entry name" value="AAA_lid_3"/>
</dbReference>
<dbReference type="HAMAP" id="MF_01458">
    <property type="entry name" value="FtsH"/>
    <property type="match status" value="1"/>
</dbReference>
<keyword evidence="12 14" id="KW-0472">Membrane</keyword>
<keyword evidence="11 14" id="KW-0482">Metalloprotease</keyword>
<sequence length="671" mass="74265">MSDKSPQPAASALAQKPGMSKGKKWVIGGALAAVGLAGAFYWASRNEPAPPAEVTYTQFKNMIQSKAITSFKEVTDPATGQVSYIGQSDTSRLKVITHDVKNKELAAAIESAGGNARAERIQPPSQWAGYAMMFLPVLLLIGAMIYMQRRVEEKQEAMLASMTGSSADRAAKHNASKAKLVKPEDNKTKFKDVAGVDQALDEVKEVVDFLKNPVKYSAMGARIPHGMLLSGPPGGGKTLLAKAIAGEAGVPFFWITGSDFTEMFVGVGPARVRAMFEEARRNSPCIIFIDEIDAMGRARGNFNSNSEQENTLIQMLTAMDGFEDNPGIILMAATNRPDILDPAILRPGRFDRHVHVPLPDLMGRYRILQVHARNKPLDAKIDLLHVAKATPHFSGADLANLMNESALFATRRRARMIQMDDMNKAMDKIMFGDERKNLVMTAQERRETAEHEAGHAVCAYFLKNLLGLKVNKMTVMPRSKSLGLVHIVNEKDMLSYNREQMKGMLAFALGGRAAEIICRGQMTTGGSQDIEMATQRARDMVTRYGMSDSLPPRNYVPQQTGYGLSPTMSEEMARRVDDEIGKVLSEADEAARKIITDHKVEFDLLVDAALTYETLEKEDIECLMVYKDMERLKRMREQRDAELQRVIAAQRVQSVAVPQRQQIHPNLDHPL</sequence>
<dbReference type="SMART" id="SM00382">
    <property type="entry name" value="AAA"/>
    <property type="match status" value="1"/>
</dbReference>
<feature type="transmembrane region" description="Helical" evidence="14">
    <location>
        <begin position="127"/>
        <end position="147"/>
    </location>
</feature>
<dbReference type="SUPFAM" id="SSF52540">
    <property type="entry name" value="P-loop containing nucleoside triphosphate hydrolases"/>
    <property type="match status" value="1"/>
</dbReference>
<evidence type="ECO:0000256" key="13">
    <source>
        <dbReference type="ARBA" id="ARBA00061570"/>
    </source>
</evidence>
<dbReference type="NCBIfam" id="TIGR01241">
    <property type="entry name" value="FtsH_fam"/>
    <property type="match status" value="1"/>
</dbReference>
<dbReference type="GO" id="GO:0005886">
    <property type="term" value="C:plasma membrane"/>
    <property type="evidence" value="ECO:0007669"/>
    <property type="project" value="UniProtKB-SubCell"/>
</dbReference>
<evidence type="ECO:0000256" key="5">
    <source>
        <dbReference type="ARBA" id="ARBA00022723"/>
    </source>
</evidence>
<feature type="binding site" evidence="14">
    <location>
        <position position="451"/>
    </location>
    <ligand>
        <name>Zn(2+)</name>
        <dbReference type="ChEBI" id="CHEBI:29105"/>
        <note>catalytic</note>
    </ligand>
</feature>
<organism evidence="17 18">
    <name type="scientific">Micavibrio aeruginosavorus</name>
    <dbReference type="NCBI Taxonomy" id="349221"/>
    <lineage>
        <taxon>Bacteria</taxon>
        <taxon>Pseudomonadati</taxon>
        <taxon>Bdellovibrionota</taxon>
        <taxon>Bdellovibrionia</taxon>
        <taxon>Bdellovibrionales</taxon>
        <taxon>Pseudobdellovibrionaceae</taxon>
        <taxon>Micavibrio</taxon>
    </lineage>
</organism>
<dbReference type="InterPro" id="IPR003960">
    <property type="entry name" value="ATPase_AAA_CS"/>
</dbReference>
<evidence type="ECO:0000256" key="10">
    <source>
        <dbReference type="ARBA" id="ARBA00022989"/>
    </source>
</evidence>
<dbReference type="GO" id="GO:0030163">
    <property type="term" value="P:protein catabolic process"/>
    <property type="evidence" value="ECO:0007669"/>
    <property type="project" value="UniProtKB-UniRule"/>
</dbReference>
<keyword evidence="5 14" id="KW-0479">Metal-binding</keyword>
<dbReference type="GO" id="GO:0006508">
    <property type="term" value="P:proteolysis"/>
    <property type="evidence" value="ECO:0007669"/>
    <property type="project" value="UniProtKB-KW"/>
</dbReference>
<dbReference type="Gene3D" id="1.10.8.60">
    <property type="match status" value="1"/>
</dbReference>
<dbReference type="SUPFAM" id="SSF140990">
    <property type="entry name" value="FtsH protease domain-like"/>
    <property type="match status" value="1"/>
</dbReference>
<keyword evidence="9 14" id="KW-0067">ATP-binding</keyword>
<feature type="domain" description="AAA+ ATPase" evidence="16">
    <location>
        <begin position="223"/>
        <end position="360"/>
    </location>
</feature>
<evidence type="ECO:0000256" key="8">
    <source>
        <dbReference type="ARBA" id="ARBA00022833"/>
    </source>
</evidence>
<dbReference type="Pfam" id="PF17862">
    <property type="entry name" value="AAA_lid_3"/>
    <property type="match status" value="1"/>
</dbReference>
<dbReference type="GO" id="GO:0004176">
    <property type="term" value="F:ATP-dependent peptidase activity"/>
    <property type="evidence" value="ECO:0007669"/>
    <property type="project" value="InterPro"/>
</dbReference>
<dbReference type="Gene3D" id="3.40.50.300">
    <property type="entry name" value="P-loop containing nucleotide triphosphate hydrolases"/>
    <property type="match status" value="1"/>
</dbReference>
<feature type="binding site" evidence="14">
    <location>
        <position position="455"/>
    </location>
    <ligand>
        <name>Zn(2+)</name>
        <dbReference type="ChEBI" id="CHEBI:29105"/>
        <note>catalytic</note>
    </ligand>
</feature>
<dbReference type="GO" id="GO:0005524">
    <property type="term" value="F:ATP binding"/>
    <property type="evidence" value="ECO:0007669"/>
    <property type="project" value="UniProtKB-UniRule"/>
</dbReference>
<keyword evidence="3 14" id="KW-0645">Protease</keyword>
<dbReference type="InterPro" id="IPR027417">
    <property type="entry name" value="P-loop_NTPase"/>
</dbReference>
<evidence type="ECO:0000313" key="18">
    <source>
        <dbReference type="Proteomes" id="UP000595362"/>
    </source>
</evidence>
<evidence type="ECO:0000256" key="11">
    <source>
        <dbReference type="ARBA" id="ARBA00023049"/>
    </source>
</evidence>
<comment type="function">
    <text evidence="14">Acts as a processive, ATP-dependent zinc metallopeptidase for both cytoplasmic and membrane proteins. Plays a role in the quality control of integral membrane proteins.</text>
</comment>
<dbReference type="FunFam" id="1.10.8.60:FF:000001">
    <property type="entry name" value="ATP-dependent zinc metalloprotease FtsH"/>
    <property type="match status" value="1"/>
</dbReference>
<evidence type="ECO:0000256" key="7">
    <source>
        <dbReference type="ARBA" id="ARBA00022801"/>
    </source>
</evidence>
<evidence type="ECO:0000256" key="6">
    <source>
        <dbReference type="ARBA" id="ARBA00022741"/>
    </source>
</evidence>
<name>A0A7T5R451_9BACT</name>
<comment type="subcellular location">
    <subcellularLocation>
        <location evidence="14">Cell membrane</location>
        <topology evidence="14">Multi-pass membrane protein</topology>
        <orientation evidence="14">Cytoplasmic side</orientation>
    </subcellularLocation>
    <subcellularLocation>
        <location evidence="1">Membrane</location>
    </subcellularLocation>
</comment>
<protein>
    <recommendedName>
        <fullName evidence="14">ATP-dependent zinc metalloprotease FtsH</fullName>
        <ecNumber evidence="14">3.4.24.-</ecNumber>
    </recommendedName>
</protein>
<keyword evidence="7 14" id="KW-0378">Hydrolase</keyword>